<dbReference type="InterPro" id="IPR010987">
    <property type="entry name" value="Glutathione-S-Trfase_C-like"/>
</dbReference>
<comment type="caution">
    <text evidence="4">The sequence shown here is derived from an EMBL/GenBank/DDBJ whole genome shotgun (WGS) entry which is preliminary data.</text>
</comment>
<evidence type="ECO:0000259" key="3">
    <source>
        <dbReference type="PROSITE" id="PS50405"/>
    </source>
</evidence>
<dbReference type="Proteomes" id="UP001231189">
    <property type="component" value="Unassembled WGS sequence"/>
</dbReference>
<dbReference type="InterPro" id="IPR005955">
    <property type="entry name" value="GST_Zeta"/>
</dbReference>
<evidence type="ECO:0000313" key="4">
    <source>
        <dbReference type="EMBL" id="KAK1628443.1"/>
    </source>
</evidence>
<dbReference type="AlphaFoldDB" id="A0AAD8W0L7"/>
<dbReference type="PANTHER" id="PTHR42673:SF9">
    <property type="entry name" value="GLUTATHIONE TRANSFERASE"/>
    <property type="match status" value="1"/>
</dbReference>
<proteinExistence type="inferred from homology"/>
<evidence type="ECO:0000259" key="2">
    <source>
        <dbReference type="PROSITE" id="PS50404"/>
    </source>
</evidence>
<evidence type="ECO:0008006" key="6">
    <source>
        <dbReference type="Google" id="ProtNLM"/>
    </source>
</evidence>
<dbReference type="GO" id="GO:0004364">
    <property type="term" value="F:glutathione transferase activity"/>
    <property type="evidence" value="ECO:0007669"/>
    <property type="project" value="TreeGrafter"/>
</dbReference>
<accession>A0AAD8W0L7</accession>
<dbReference type="Pfam" id="PF13417">
    <property type="entry name" value="GST_N_3"/>
    <property type="match status" value="1"/>
</dbReference>
<feature type="domain" description="GST C-terminal" evidence="3">
    <location>
        <begin position="248"/>
        <end position="373"/>
    </location>
</feature>
<evidence type="ECO:0000313" key="5">
    <source>
        <dbReference type="Proteomes" id="UP001231189"/>
    </source>
</evidence>
<protein>
    <recommendedName>
        <fullName evidence="6">Glutathione transferase</fullName>
    </recommendedName>
</protein>
<dbReference type="GO" id="GO:0005737">
    <property type="term" value="C:cytoplasm"/>
    <property type="evidence" value="ECO:0007669"/>
    <property type="project" value="InterPro"/>
</dbReference>
<dbReference type="GO" id="GO:0016034">
    <property type="term" value="F:maleylacetoacetate isomerase activity"/>
    <property type="evidence" value="ECO:0007669"/>
    <property type="project" value="TreeGrafter"/>
</dbReference>
<name>A0AAD8W0L7_LOLMU</name>
<dbReference type="InterPro" id="IPR036282">
    <property type="entry name" value="Glutathione-S-Trfase_C_sf"/>
</dbReference>
<dbReference type="CDD" id="cd03191">
    <property type="entry name" value="GST_C_Zeta"/>
    <property type="match status" value="1"/>
</dbReference>
<dbReference type="InterPro" id="IPR004045">
    <property type="entry name" value="Glutathione_S-Trfase_N"/>
</dbReference>
<dbReference type="NCBIfam" id="TIGR01262">
    <property type="entry name" value="maiA"/>
    <property type="match status" value="1"/>
</dbReference>
<dbReference type="SFLD" id="SFLDG00358">
    <property type="entry name" value="Main_(cytGST)"/>
    <property type="match status" value="1"/>
</dbReference>
<dbReference type="InterPro" id="IPR004046">
    <property type="entry name" value="GST_C"/>
</dbReference>
<feature type="domain" description="GST N-terminal" evidence="2">
    <location>
        <begin position="167"/>
        <end position="243"/>
    </location>
</feature>
<dbReference type="PANTHER" id="PTHR42673">
    <property type="entry name" value="MALEYLACETOACETATE ISOMERASE"/>
    <property type="match status" value="1"/>
</dbReference>
<dbReference type="FunFam" id="1.20.1050.10:FF:000017">
    <property type="entry name" value="Maleylacetoacetate isomerase"/>
    <property type="match status" value="1"/>
</dbReference>
<dbReference type="InterPro" id="IPR034330">
    <property type="entry name" value="GST_Zeta_C"/>
</dbReference>
<dbReference type="InterPro" id="IPR036249">
    <property type="entry name" value="Thioredoxin-like_sf"/>
</dbReference>
<dbReference type="SUPFAM" id="SSF52833">
    <property type="entry name" value="Thioredoxin-like"/>
    <property type="match status" value="1"/>
</dbReference>
<dbReference type="Gene3D" id="1.20.1050.10">
    <property type="match status" value="1"/>
</dbReference>
<organism evidence="4 5">
    <name type="scientific">Lolium multiflorum</name>
    <name type="common">Italian ryegrass</name>
    <name type="synonym">Lolium perenne subsp. multiflorum</name>
    <dbReference type="NCBI Taxonomy" id="4521"/>
    <lineage>
        <taxon>Eukaryota</taxon>
        <taxon>Viridiplantae</taxon>
        <taxon>Streptophyta</taxon>
        <taxon>Embryophyta</taxon>
        <taxon>Tracheophyta</taxon>
        <taxon>Spermatophyta</taxon>
        <taxon>Magnoliopsida</taxon>
        <taxon>Liliopsida</taxon>
        <taxon>Poales</taxon>
        <taxon>Poaceae</taxon>
        <taxon>BOP clade</taxon>
        <taxon>Pooideae</taxon>
        <taxon>Poodae</taxon>
        <taxon>Poeae</taxon>
        <taxon>Poeae Chloroplast Group 2 (Poeae type)</taxon>
        <taxon>Loliodinae</taxon>
        <taxon>Loliinae</taxon>
        <taxon>Lolium</taxon>
    </lineage>
</organism>
<dbReference type="PROSITE" id="PS50405">
    <property type="entry name" value="GST_CTER"/>
    <property type="match status" value="1"/>
</dbReference>
<keyword evidence="5" id="KW-1185">Reference proteome</keyword>
<dbReference type="PROSITE" id="PS50404">
    <property type="entry name" value="GST_NTER"/>
    <property type="match status" value="1"/>
</dbReference>
<dbReference type="SFLD" id="SFLDS00019">
    <property type="entry name" value="Glutathione_Transferase_(cytos"/>
    <property type="match status" value="1"/>
</dbReference>
<evidence type="ECO:0000256" key="1">
    <source>
        <dbReference type="ARBA" id="ARBA00010007"/>
    </source>
</evidence>
<dbReference type="SUPFAM" id="SSF47616">
    <property type="entry name" value="GST C-terminal domain-like"/>
    <property type="match status" value="1"/>
</dbReference>
<comment type="similarity">
    <text evidence="1">Belongs to the GST superfamily. Zeta family.</text>
</comment>
<reference evidence="4" key="1">
    <citation type="submission" date="2023-07" db="EMBL/GenBank/DDBJ databases">
        <title>A chromosome-level genome assembly of Lolium multiflorum.</title>
        <authorList>
            <person name="Chen Y."/>
            <person name="Copetti D."/>
            <person name="Kolliker R."/>
            <person name="Studer B."/>
        </authorList>
    </citation>
    <scope>NUCLEOTIDE SEQUENCE</scope>
    <source>
        <strain evidence="4">02402/16</strain>
        <tissue evidence="4">Leaf</tissue>
    </source>
</reference>
<dbReference type="InterPro" id="IPR040079">
    <property type="entry name" value="Glutathione_S-Trfase"/>
</dbReference>
<sequence length="374" mass="42240">MESDEEEKQMFVELMQEEMAAAAQDDEHMMILGCLASMYAGLATGRRGGSARVRRKCKPRQRMEGYCMLYADYFADNPLHGESVFRHRFEQKAISANCKCTVAMRMLAYGAPGDTADDYLRMAESTALDCFYRFCRAVIAVFGDYYLRSPTVEDTERILATNEARVTKPVLYSKWLGSCSYWVRIALNIEGVEYEYRAVAWNDPDYEKINPIKYVPALQDGDILVSDSLAIILYLEDKYPQHPLLPQGLKRKALNLQIANIVCSSIQPLQCYAAVGLVNGKLGSDESLQIVHHYIDKGFNAIEKLLEGCDTKFATGDEVQLADVFLAPQIHAGVTRFQIDMSNYPHLERFYKAYMEIPAFQVACPENQPDAPSS</sequence>
<dbReference type="Pfam" id="PF00043">
    <property type="entry name" value="GST_C"/>
    <property type="match status" value="1"/>
</dbReference>
<dbReference type="Gene3D" id="3.40.30.10">
    <property type="entry name" value="Glutaredoxin"/>
    <property type="match status" value="1"/>
</dbReference>
<dbReference type="GO" id="GO:0006559">
    <property type="term" value="P:L-phenylalanine catabolic process"/>
    <property type="evidence" value="ECO:0007669"/>
    <property type="project" value="TreeGrafter"/>
</dbReference>
<dbReference type="EMBL" id="JAUUTY010000005">
    <property type="protein sequence ID" value="KAK1628443.1"/>
    <property type="molecule type" value="Genomic_DNA"/>
</dbReference>
<gene>
    <name evidence="4" type="ORF">QYE76_002758</name>
</gene>
<dbReference type="GO" id="GO:0006749">
    <property type="term" value="P:glutathione metabolic process"/>
    <property type="evidence" value="ECO:0007669"/>
    <property type="project" value="TreeGrafter"/>
</dbReference>